<dbReference type="PANTHER" id="PTHR15811">
    <property type="entry name" value="MTH938 DOMAIN-CONTAINING PROTEIN"/>
    <property type="match status" value="1"/>
</dbReference>
<organism evidence="1">
    <name type="scientific">Desulfofervidus auxilii</name>
    <dbReference type="NCBI Taxonomy" id="1621989"/>
    <lineage>
        <taxon>Bacteria</taxon>
        <taxon>Pseudomonadati</taxon>
        <taxon>Thermodesulfobacteriota</taxon>
        <taxon>Candidatus Desulfofervidia</taxon>
        <taxon>Candidatus Desulfofervidales</taxon>
        <taxon>Candidatus Desulfofervidaceae</taxon>
        <taxon>Candidatus Desulfofervidus</taxon>
    </lineage>
</organism>
<gene>
    <name evidence="1" type="ORF">ENG63_02005</name>
</gene>
<proteinExistence type="predicted"/>
<dbReference type="Pfam" id="PF04430">
    <property type="entry name" value="DUF498"/>
    <property type="match status" value="1"/>
</dbReference>
<dbReference type="Gene3D" id="3.40.1230.10">
    <property type="entry name" value="MTH938-like"/>
    <property type="match status" value="1"/>
</dbReference>
<evidence type="ECO:0000313" key="1">
    <source>
        <dbReference type="EMBL" id="HDD43624.1"/>
    </source>
</evidence>
<comment type="caution">
    <text evidence="1">The sequence shown here is derived from an EMBL/GenBank/DDBJ whole genome shotgun (WGS) entry which is preliminary data.</text>
</comment>
<evidence type="ECO:0008006" key="2">
    <source>
        <dbReference type="Google" id="ProtNLM"/>
    </source>
</evidence>
<dbReference type="SUPFAM" id="SSF64076">
    <property type="entry name" value="MTH938-like"/>
    <property type="match status" value="1"/>
</dbReference>
<dbReference type="Proteomes" id="UP000886289">
    <property type="component" value="Unassembled WGS sequence"/>
</dbReference>
<reference evidence="1" key="1">
    <citation type="journal article" date="2020" name="mSystems">
        <title>Genome- and Community-Level Interaction Insights into Carbon Utilization and Element Cycling Functions of Hydrothermarchaeota in Hydrothermal Sediment.</title>
        <authorList>
            <person name="Zhou Z."/>
            <person name="Liu Y."/>
            <person name="Xu W."/>
            <person name="Pan J."/>
            <person name="Luo Z.H."/>
            <person name="Li M."/>
        </authorList>
    </citation>
    <scope>NUCLEOTIDE SEQUENCE [LARGE SCALE GENOMIC DNA]</scope>
    <source>
        <strain evidence="1">HyVt-233</strain>
    </source>
</reference>
<dbReference type="InterPro" id="IPR036748">
    <property type="entry name" value="MTH938-like_sf"/>
</dbReference>
<accession>A0A7C0U1I9</accession>
<dbReference type="AlphaFoldDB" id="A0A7C0U1I9"/>
<sequence>MIEDYRFGKIVINGNTYTSDVIVTKTKIFPSWWRKEGHKVYWIDLEKFITPDIKIVILGTGASGLMQPTAELKEKLKEKGIKLIALPTKEAIKVFNDYLKKEEEILGGFHLTC</sequence>
<dbReference type="InterPro" id="IPR007523">
    <property type="entry name" value="NDUFAF3/AAMDC"/>
</dbReference>
<name>A0A7C0U1I9_DESA2</name>
<dbReference type="EMBL" id="DRBS01000076">
    <property type="protein sequence ID" value="HDD43624.1"/>
    <property type="molecule type" value="Genomic_DNA"/>
</dbReference>
<protein>
    <recommendedName>
        <fullName evidence="2">Mth938-like domain-containing protein</fullName>
    </recommendedName>
</protein>
<dbReference type="PANTHER" id="PTHR15811:SF5">
    <property type="entry name" value="MTH938 DOMAIN-CONTAINING PROTEIN"/>
    <property type="match status" value="1"/>
</dbReference>
<dbReference type="GO" id="GO:0005737">
    <property type="term" value="C:cytoplasm"/>
    <property type="evidence" value="ECO:0007669"/>
    <property type="project" value="TreeGrafter"/>
</dbReference>